<reference evidence="3" key="1">
    <citation type="journal article" date="2020" name="bioRxiv">
        <title>Comparative genomics of Chlamydomonas.</title>
        <authorList>
            <person name="Craig R.J."/>
            <person name="Hasan A.R."/>
            <person name="Ness R.W."/>
            <person name="Keightley P.D."/>
        </authorList>
    </citation>
    <scope>NUCLEOTIDE SEQUENCE</scope>
    <source>
        <strain evidence="3">CCAP 11/70</strain>
    </source>
</reference>
<dbReference type="Pfam" id="PF15749">
    <property type="entry name" value="MRNIP"/>
    <property type="match status" value="1"/>
</dbReference>
<dbReference type="AlphaFoldDB" id="A0A835XRL5"/>
<dbReference type="OrthoDB" id="550809at2759"/>
<protein>
    <recommendedName>
        <fullName evidence="2">MRN complex-interacting protein N-terminal domain-containing protein</fullName>
    </recommendedName>
</protein>
<evidence type="ECO:0000313" key="3">
    <source>
        <dbReference type="EMBL" id="KAG2486966.1"/>
    </source>
</evidence>
<evidence type="ECO:0000259" key="2">
    <source>
        <dbReference type="Pfam" id="PF15749"/>
    </source>
</evidence>
<dbReference type="GO" id="GO:0007095">
    <property type="term" value="P:mitotic G2 DNA damage checkpoint signaling"/>
    <property type="evidence" value="ECO:0007669"/>
    <property type="project" value="TreeGrafter"/>
</dbReference>
<evidence type="ECO:0000313" key="4">
    <source>
        <dbReference type="Proteomes" id="UP000612055"/>
    </source>
</evidence>
<sequence length="428" mass="42913">MPQTFQCVKCVACNKFQVQQVKKVQKFSCAVCGTSQTIQHVYAIGDRAKDVRLHVQRLNQDFGDALDAAEEQTMSMPERGAQRQEALFEPTGPSQRRSEVDWSEFAEAAPEPVPDDDGFELEGNFVTVMPDRKRGPGQAGRRGGGRANKLQRSADGDDDLDPLGPSAPGPRGAAFQRGSQQHAGAVSRHQAYGQASSQGRGLAPAAMPRHAAPSTAAPGFPSSAPPHRPACPVARAPGGASAVTGVAGPWPTAYGRNASASFYGSGVGRFGAAGAPGTSSAAPGASTGGYGKPATASYGLGHTAAHTAQAYGTRATTQPYGAPAPTQAYGAPAVTQPYRAPAPSVAASQQPPAWGGAGAGKGGQGTGTTRAAGGSGAGFGAGMWSGGSGGAAGGSGGGRWADFCDADAGWGGAGADGGELEEGFVTCL</sequence>
<dbReference type="EMBL" id="JAEHOE010000103">
    <property type="protein sequence ID" value="KAG2486966.1"/>
    <property type="molecule type" value="Genomic_DNA"/>
</dbReference>
<dbReference type="PANTHER" id="PTHR15863:SF2">
    <property type="entry name" value="MRN COMPLEX-INTERACTING PROTEIN"/>
    <property type="match status" value="1"/>
</dbReference>
<dbReference type="PANTHER" id="PTHR15863">
    <property type="entry name" value="MRN COMPLEX-INTERACTING PROTEIN"/>
    <property type="match status" value="1"/>
</dbReference>
<accession>A0A835XRL5</accession>
<dbReference type="InterPro" id="IPR049472">
    <property type="entry name" value="MRNIP_N"/>
</dbReference>
<dbReference type="GO" id="GO:0003682">
    <property type="term" value="F:chromatin binding"/>
    <property type="evidence" value="ECO:0007669"/>
    <property type="project" value="TreeGrafter"/>
</dbReference>
<feature type="compositionally biased region" description="Gly residues" evidence="1">
    <location>
        <begin position="355"/>
        <end position="366"/>
    </location>
</feature>
<proteinExistence type="predicted"/>
<name>A0A835XRL5_9CHLO</name>
<dbReference type="Proteomes" id="UP000612055">
    <property type="component" value="Unassembled WGS sequence"/>
</dbReference>
<feature type="domain" description="MRN complex-interacting protein N-terminal" evidence="2">
    <location>
        <begin position="8"/>
        <end position="76"/>
    </location>
</feature>
<feature type="region of interest" description="Disordered" evidence="1">
    <location>
        <begin position="340"/>
        <end position="374"/>
    </location>
</feature>
<feature type="region of interest" description="Disordered" evidence="1">
    <location>
        <begin position="75"/>
        <end position="101"/>
    </location>
</feature>
<gene>
    <name evidence="3" type="ORF">HYH03_014339</name>
</gene>
<comment type="caution">
    <text evidence="3">The sequence shown here is derived from an EMBL/GenBank/DDBJ whole genome shotgun (WGS) entry which is preliminary data.</text>
</comment>
<feature type="compositionally biased region" description="Low complexity" evidence="1">
    <location>
        <begin position="341"/>
        <end position="354"/>
    </location>
</feature>
<dbReference type="InterPro" id="IPR032739">
    <property type="entry name" value="MRNIP"/>
</dbReference>
<keyword evidence="4" id="KW-1185">Reference proteome</keyword>
<feature type="compositionally biased region" description="Gly residues" evidence="1">
    <location>
        <begin position="137"/>
        <end position="146"/>
    </location>
</feature>
<dbReference type="GO" id="GO:0005634">
    <property type="term" value="C:nucleus"/>
    <property type="evidence" value="ECO:0007669"/>
    <property type="project" value="TreeGrafter"/>
</dbReference>
<organism evidence="3 4">
    <name type="scientific">Edaphochlamys debaryana</name>
    <dbReference type="NCBI Taxonomy" id="47281"/>
    <lineage>
        <taxon>Eukaryota</taxon>
        <taxon>Viridiplantae</taxon>
        <taxon>Chlorophyta</taxon>
        <taxon>core chlorophytes</taxon>
        <taxon>Chlorophyceae</taxon>
        <taxon>CS clade</taxon>
        <taxon>Chlamydomonadales</taxon>
        <taxon>Chlamydomonadales incertae sedis</taxon>
        <taxon>Edaphochlamys</taxon>
    </lineage>
</organism>
<feature type="region of interest" description="Disordered" evidence="1">
    <location>
        <begin position="127"/>
        <end position="242"/>
    </location>
</feature>
<evidence type="ECO:0000256" key="1">
    <source>
        <dbReference type="SAM" id="MobiDB-lite"/>
    </source>
</evidence>